<dbReference type="EMBL" id="VSSQ01003943">
    <property type="protein sequence ID" value="MPM23041.1"/>
    <property type="molecule type" value="Genomic_DNA"/>
</dbReference>
<accession>A0A644Y524</accession>
<dbReference type="AlphaFoldDB" id="A0A644Y524"/>
<reference evidence="1" key="1">
    <citation type="submission" date="2019-08" db="EMBL/GenBank/DDBJ databases">
        <authorList>
            <person name="Kucharzyk K."/>
            <person name="Murdoch R.W."/>
            <person name="Higgins S."/>
            <person name="Loffler F."/>
        </authorList>
    </citation>
    <scope>NUCLEOTIDE SEQUENCE</scope>
</reference>
<comment type="caution">
    <text evidence="1">The sequence shown here is derived from an EMBL/GenBank/DDBJ whole genome shotgun (WGS) entry which is preliminary data.</text>
</comment>
<organism evidence="1">
    <name type="scientific">bioreactor metagenome</name>
    <dbReference type="NCBI Taxonomy" id="1076179"/>
    <lineage>
        <taxon>unclassified sequences</taxon>
        <taxon>metagenomes</taxon>
        <taxon>ecological metagenomes</taxon>
    </lineage>
</organism>
<sequence length="77" mass="8271">MPPHVDPHGQMVHILHQCEAGRGESAHHIKAAVKIGQVVAGKVIRQRTEQRAQKPCARGDNRALAKAQLRAPVAVSG</sequence>
<proteinExistence type="predicted"/>
<name>A0A644Y524_9ZZZZ</name>
<evidence type="ECO:0000313" key="1">
    <source>
        <dbReference type="EMBL" id="MPM23041.1"/>
    </source>
</evidence>
<gene>
    <name evidence="1" type="ORF">SDC9_69503</name>
</gene>
<protein>
    <submittedName>
        <fullName evidence="1">Uncharacterized protein</fullName>
    </submittedName>
</protein>